<evidence type="ECO:0000259" key="6">
    <source>
        <dbReference type="Pfam" id="PF25521"/>
    </source>
</evidence>
<dbReference type="Pfam" id="PF24883">
    <property type="entry name" value="NPHP3_N"/>
    <property type="match status" value="1"/>
</dbReference>
<dbReference type="SUPFAM" id="SSF50998">
    <property type="entry name" value="Quinoprotein alcohol dehydrogenase-like"/>
    <property type="match status" value="1"/>
</dbReference>
<dbReference type="Pfam" id="PF00400">
    <property type="entry name" value="WD40"/>
    <property type="match status" value="5"/>
</dbReference>
<accession>G4TMU0</accession>
<feature type="domain" description="TANC1/2-like winged helix" evidence="6">
    <location>
        <begin position="738"/>
        <end position="827"/>
    </location>
</feature>
<dbReference type="STRING" id="1109443.G4TMU0"/>
<comment type="caution">
    <text evidence="7">The sequence shown here is derived from an EMBL/GenBank/DDBJ whole genome shotgun (WGS) entry which is preliminary data.</text>
</comment>
<dbReference type="eggNOG" id="KOG0271">
    <property type="taxonomic scope" value="Eukaryota"/>
</dbReference>
<organism evidence="7 8">
    <name type="scientific">Serendipita indica (strain DSM 11827)</name>
    <name type="common">Root endophyte fungus</name>
    <name type="synonym">Piriformospora indica</name>
    <dbReference type="NCBI Taxonomy" id="1109443"/>
    <lineage>
        <taxon>Eukaryota</taxon>
        <taxon>Fungi</taxon>
        <taxon>Dikarya</taxon>
        <taxon>Basidiomycota</taxon>
        <taxon>Agaricomycotina</taxon>
        <taxon>Agaricomycetes</taxon>
        <taxon>Sebacinales</taxon>
        <taxon>Serendipitaceae</taxon>
        <taxon>Serendipita</taxon>
    </lineage>
</organism>
<dbReference type="OrthoDB" id="4760524at2759"/>
<feature type="repeat" description="WD" evidence="3">
    <location>
        <begin position="1302"/>
        <end position="1343"/>
    </location>
</feature>
<name>G4TMU0_SERID</name>
<evidence type="ECO:0000313" key="8">
    <source>
        <dbReference type="Proteomes" id="UP000007148"/>
    </source>
</evidence>
<evidence type="ECO:0000259" key="5">
    <source>
        <dbReference type="Pfam" id="PF24883"/>
    </source>
</evidence>
<evidence type="ECO:0000256" key="2">
    <source>
        <dbReference type="ARBA" id="ARBA00022737"/>
    </source>
</evidence>
<dbReference type="SUPFAM" id="SSF50978">
    <property type="entry name" value="WD40 repeat-like"/>
    <property type="match status" value="1"/>
</dbReference>
<dbReference type="Proteomes" id="UP000007148">
    <property type="component" value="Unassembled WGS sequence"/>
</dbReference>
<proteinExistence type="predicted"/>
<reference evidence="7 8" key="1">
    <citation type="journal article" date="2011" name="PLoS Pathog.">
        <title>Endophytic Life Strategies Decoded by Genome and Transcriptome Analyses of the Mutualistic Root Symbiont Piriformospora indica.</title>
        <authorList>
            <person name="Zuccaro A."/>
            <person name="Lahrmann U."/>
            <person name="Guldener U."/>
            <person name="Langen G."/>
            <person name="Pfiffi S."/>
            <person name="Biedenkopf D."/>
            <person name="Wong P."/>
            <person name="Samans B."/>
            <person name="Grimm C."/>
            <person name="Basiewicz M."/>
            <person name="Murat C."/>
            <person name="Martin F."/>
            <person name="Kogel K.H."/>
        </authorList>
    </citation>
    <scope>NUCLEOTIDE SEQUENCE [LARGE SCALE GENOMIC DNA]</scope>
    <source>
        <strain evidence="7 8">DSM 11827</strain>
    </source>
</reference>
<feature type="repeat" description="WD" evidence="3">
    <location>
        <begin position="1012"/>
        <end position="1053"/>
    </location>
</feature>
<dbReference type="GO" id="GO:1990234">
    <property type="term" value="C:transferase complex"/>
    <property type="evidence" value="ECO:0007669"/>
    <property type="project" value="UniProtKB-ARBA"/>
</dbReference>
<evidence type="ECO:0000256" key="4">
    <source>
        <dbReference type="SAM" id="MobiDB-lite"/>
    </source>
</evidence>
<dbReference type="HOGENOM" id="CLU_000288_6_3_1"/>
<dbReference type="InterPro" id="IPR056884">
    <property type="entry name" value="NPHP3-like_N"/>
</dbReference>
<dbReference type="InterPro" id="IPR027417">
    <property type="entry name" value="P-loop_NTPase"/>
</dbReference>
<feature type="compositionally biased region" description="Polar residues" evidence="4">
    <location>
        <begin position="24"/>
        <end position="33"/>
    </location>
</feature>
<dbReference type="InterPro" id="IPR011047">
    <property type="entry name" value="Quinoprotein_ADH-like_sf"/>
</dbReference>
<dbReference type="InterPro" id="IPR019775">
    <property type="entry name" value="WD40_repeat_CS"/>
</dbReference>
<dbReference type="CDD" id="cd00200">
    <property type="entry name" value="WD40"/>
    <property type="match status" value="1"/>
</dbReference>
<feature type="repeat" description="WD" evidence="3">
    <location>
        <begin position="1262"/>
        <end position="1303"/>
    </location>
</feature>
<keyword evidence="1 3" id="KW-0853">WD repeat</keyword>
<evidence type="ECO:0000256" key="1">
    <source>
        <dbReference type="ARBA" id="ARBA00022574"/>
    </source>
</evidence>
<feature type="region of interest" description="Disordered" evidence="4">
    <location>
        <begin position="13"/>
        <end position="47"/>
    </location>
</feature>
<dbReference type="PANTHER" id="PTHR22847:SF637">
    <property type="entry name" value="WD REPEAT DOMAIN 5B"/>
    <property type="match status" value="1"/>
</dbReference>
<dbReference type="InterPro" id="IPR001680">
    <property type="entry name" value="WD40_rpt"/>
</dbReference>
<gene>
    <name evidence="7" type="ORF">PIIN_06570</name>
</gene>
<keyword evidence="8" id="KW-1185">Reference proteome</keyword>
<dbReference type="PROSITE" id="PS00678">
    <property type="entry name" value="WD_REPEATS_1"/>
    <property type="match status" value="3"/>
</dbReference>
<sequence>MSFPRRISKLLKRDKDKGKKSLHQIPTDSSAVSASDHPGTSRRITQSTKDKTLNWAINVFKLLKSVSEASEVLAPLKAVSAILVGALETMRDVLQNEEKWRGLIATLQSHSSMFEGQLQRLEGRDPEAGNDYGHVDNQVLVIIKRYGKNLEDLFAAVIQDIGVTASDVTTIENASLRTRFSKMTSANLETATIQDYKDQLTEIVSELRTSLAMYTAIEQSKVASKMDHALRKQRLIDQFILVSSKCDEIQALRNSAAALQALHDLIITSMDINPWTTSAKEAFARISDLLRPEDEFLKSEIQRFKVKDFAHNREDPIVPATCIYARALVDALGYTLFESGISSSDLPNGSRFQVQNPAANEKAGWLAALEDARRQVVTSIDLYFPHTENEEPLTTNALDDALLGKCPAVLAFDALLSISEASDHDRLKHINRSGIQHGRCLEGTRVRLLDAINQWAMDKNSPRIYALVDVAGTGKSTVANHLAQLWDDQEHLAARFFFSRGNLSTATASDLCLGIAEDLMLNFRGLRASLKVLLEDKEAIYSSPFKKQWRRLVVEPLSQLPTQSLILVIDALDECASETRRMLLEAISEAFAGSAPTDSGLHSQVLLPGLKVFVTTRLEPDIRDVLHTLGSQVRIGHIQQSVTEREDNFEDVARFVDYRFSQMDDPYLSAIDKDRLVTRSDGLFIFASTACRMLELSFDRSGVMQSILAHTTRSNLDTLYLDVLRRAMPKDAHSIKPLKAVLSVVLAARRSLTTNQIVALLGDTVKPALPVRRIIQSLASVLWSGEPDDPVYILHPTFREFLLQNGRSTDMFSVSLHRGNSLLGLACLNTLMRELKPDMCSISRAEEPPPPNDQVKDLKKRLLKSTTVTLRYSANHFVAHIATVIYEKDVIGALRTFLSTKLLNWLEYSALGDILGIVMRSLHLLEALIGKATLLKSSDAVITDQEWCRDAFRFLQLNQSLLQYSALQVYYSALIFLPTNNKVSRTFRPQFEDVLPRLVLNTSDQEHGSLPLFGHRQGILSVAISPFGSRVASGSMDKHLRLWDAKSGTTISTTLLGHWVRAVTFSHDGTLLATISDERIIRIWNGSTGESLGFSWTLTGGRINTIRFLPGVPRLFCGMDDGEAQLVDTIVGDSVITSRLHEKAILCASISKFDGLLGTGSEDKALRIWNLSDGSFGLEWEVPFINKVECVSFAASQPIVVAVSRVVYVWDYKDNQKLYQSPSNDTRFLCASITGDGSHFIAGSVNAELCLWEKGTGVTRQIRIHSSPITCIDLDSDGTSVVSGSADSTLHISNLDGMKASRSNTIGSISCIAFSHEGSHLAAATEDGIVCTWDVVSATTITDSVNTEQGKITALTYLVDGRLVTCHDSSDTVLIWTTNPWSESTHVRLEDTQVFYQVCASPTQPLFAFTTSRSTVFIWDATDKPPTLKACFDMNYTLYDQALRWHTSGSYLCCGEEAWEIKGDAVHYVPEDQLEVIVEETFPSEILNVWHDSEWNAIDFGDKKRPLRTLVLPKGIKVSEAAKYGRSIALGSTNGQVMLLDFGEVER</sequence>
<feature type="domain" description="Nephrocystin 3-like N-terminal" evidence="5">
    <location>
        <begin position="451"/>
        <end position="594"/>
    </location>
</feature>
<dbReference type="Pfam" id="PF25521">
    <property type="entry name" value="WHD_TANC1"/>
    <property type="match status" value="1"/>
</dbReference>
<dbReference type="InterPro" id="IPR036322">
    <property type="entry name" value="WD40_repeat_dom_sf"/>
</dbReference>
<dbReference type="EMBL" id="CAFZ01000175">
    <property type="protein sequence ID" value="CCA72633.1"/>
    <property type="molecule type" value="Genomic_DNA"/>
</dbReference>
<keyword evidence="2" id="KW-0677">Repeat</keyword>
<feature type="repeat" description="WD" evidence="3">
    <location>
        <begin position="1060"/>
        <end position="1094"/>
    </location>
</feature>
<dbReference type="InParanoid" id="G4TMU0"/>
<dbReference type="PROSITE" id="PS50294">
    <property type="entry name" value="WD_REPEATS_REGION"/>
    <property type="match status" value="2"/>
</dbReference>
<dbReference type="InterPro" id="IPR058056">
    <property type="entry name" value="WH_TANC1/2"/>
</dbReference>
<dbReference type="PANTHER" id="PTHR22847">
    <property type="entry name" value="WD40 REPEAT PROTEIN"/>
    <property type="match status" value="1"/>
</dbReference>
<protein>
    <submittedName>
        <fullName evidence="7">Related to WD-repeat protein, putative-Talaromyces stipitatus</fullName>
    </submittedName>
</protein>
<dbReference type="Gene3D" id="3.40.50.300">
    <property type="entry name" value="P-loop containing nucleotide triphosphate hydrolases"/>
    <property type="match status" value="1"/>
</dbReference>
<evidence type="ECO:0000256" key="3">
    <source>
        <dbReference type="PROSITE-ProRule" id="PRU00221"/>
    </source>
</evidence>
<dbReference type="InterPro" id="IPR015943">
    <property type="entry name" value="WD40/YVTN_repeat-like_dom_sf"/>
</dbReference>
<dbReference type="PROSITE" id="PS50082">
    <property type="entry name" value="WD_REPEATS_2"/>
    <property type="match status" value="5"/>
</dbReference>
<evidence type="ECO:0000313" key="7">
    <source>
        <dbReference type="EMBL" id="CCA72633.1"/>
    </source>
</evidence>
<feature type="repeat" description="WD" evidence="3">
    <location>
        <begin position="1138"/>
        <end position="1179"/>
    </location>
</feature>
<dbReference type="SUPFAM" id="SSF52540">
    <property type="entry name" value="P-loop containing nucleoside triphosphate hydrolases"/>
    <property type="match status" value="1"/>
</dbReference>
<dbReference type="SMART" id="SM00320">
    <property type="entry name" value="WD40"/>
    <property type="match status" value="10"/>
</dbReference>
<dbReference type="Gene3D" id="2.130.10.10">
    <property type="entry name" value="YVTN repeat-like/Quinoprotein amine dehydrogenase"/>
    <property type="match status" value="3"/>
</dbReference>